<dbReference type="Proteomes" id="UP000230859">
    <property type="component" value="Unassembled WGS sequence"/>
</dbReference>
<evidence type="ECO:0000313" key="3">
    <source>
        <dbReference type="EMBL" id="PIQ85403.1"/>
    </source>
</evidence>
<keyword evidence="2" id="KW-1133">Transmembrane helix</keyword>
<evidence type="ECO:0000256" key="2">
    <source>
        <dbReference type="SAM" id="Phobius"/>
    </source>
</evidence>
<dbReference type="EMBL" id="PCVY01000066">
    <property type="protein sequence ID" value="PIQ85403.1"/>
    <property type="molecule type" value="Genomic_DNA"/>
</dbReference>
<accession>A0A2H0LLV9</accession>
<gene>
    <name evidence="3" type="ORF">COV74_08805</name>
</gene>
<protein>
    <submittedName>
        <fullName evidence="3">Uncharacterized protein</fullName>
    </submittedName>
</protein>
<keyword evidence="2" id="KW-0812">Transmembrane</keyword>
<feature type="transmembrane region" description="Helical" evidence="2">
    <location>
        <begin position="164"/>
        <end position="183"/>
    </location>
</feature>
<dbReference type="AlphaFoldDB" id="A0A2H0LLV9"/>
<evidence type="ECO:0000313" key="4">
    <source>
        <dbReference type="Proteomes" id="UP000230859"/>
    </source>
</evidence>
<organism evidence="3 4">
    <name type="scientific">Candidatus Abzuiibacterium crystallinum</name>
    <dbReference type="NCBI Taxonomy" id="1974748"/>
    <lineage>
        <taxon>Bacteria</taxon>
        <taxon>Pseudomonadati</taxon>
        <taxon>Candidatus Omnitrophota</taxon>
        <taxon>Candidatus Abzuiibacterium</taxon>
    </lineage>
</organism>
<evidence type="ECO:0000256" key="1">
    <source>
        <dbReference type="SAM" id="Coils"/>
    </source>
</evidence>
<feature type="coiled-coil region" evidence="1">
    <location>
        <begin position="17"/>
        <end position="44"/>
    </location>
</feature>
<comment type="caution">
    <text evidence="3">The sequence shown here is derived from an EMBL/GenBank/DDBJ whole genome shotgun (WGS) entry which is preliminary data.</text>
</comment>
<name>A0A2H0LLV9_9BACT</name>
<proteinExistence type="predicted"/>
<keyword evidence="2" id="KW-0472">Membrane</keyword>
<sequence>MTEKRPEQLRGYTYDELHQSKKSMELAQRALDEAKIAYQRLTSEETDPFRKEQLASFHDMAMKTTNVPELELVKQMAFRAAERTREGKTIAQQRNKKRKLIWTVTIFVALVIVGTGFKPVYFYQMPSGEVIESEKYVGKTFVASQAKVTVQYSHSDLRFTSYPILRLVMLGFVLVVMTCLMLAKMF</sequence>
<feature type="transmembrane region" description="Helical" evidence="2">
    <location>
        <begin position="100"/>
        <end position="117"/>
    </location>
</feature>
<reference evidence="3 4" key="1">
    <citation type="submission" date="2017-09" db="EMBL/GenBank/DDBJ databases">
        <title>Depth-based differentiation of microbial function through sediment-hosted aquifers and enrichment of novel symbionts in the deep terrestrial subsurface.</title>
        <authorList>
            <person name="Probst A.J."/>
            <person name="Ladd B."/>
            <person name="Jarett J.K."/>
            <person name="Geller-Mcgrath D.E."/>
            <person name="Sieber C.M."/>
            <person name="Emerson J.B."/>
            <person name="Anantharaman K."/>
            <person name="Thomas B.C."/>
            <person name="Malmstrom R."/>
            <person name="Stieglmeier M."/>
            <person name="Klingl A."/>
            <person name="Woyke T."/>
            <person name="Ryan C.M."/>
            <person name="Banfield J.F."/>
        </authorList>
    </citation>
    <scope>NUCLEOTIDE SEQUENCE [LARGE SCALE GENOMIC DNA]</scope>
    <source>
        <strain evidence="3">CG11_big_fil_rev_8_21_14_0_20_45_26</strain>
    </source>
</reference>
<keyword evidence="1" id="KW-0175">Coiled coil</keyword>